<sequence>MRRLLVVAAMAAGSSSVFWSVAPARAANQLELYGVVDVGLATTRVSGLGTRQQVLGGGQTDNLWGLRGTEELDGGWRASFGLESGFDAANGTRNDDARLFDYGTWVGLGHAGVGELSLGRQQSIGLQYGGQLEIASWRDMGMGALFKASDNYRVNNLVNYLSPEFSGWQWGVGYAFDVESGDTGRFDRSPAFSTGLKYEDGPLLAAFTWDKLNLHDTSATGGRSPQALQAGFTYDFEALKMALAWSRQRNGFVGLNGGGQIGLGPEPFAHGGAINAWLLGLEVPVHGNGAWLVQGSMARPDWHWANGQQASKAYVVTLGYRQDLSARTSLYAYGGYMKGYDPEDPFASDVGRATRFGVGMTQRF</sequence>
<keyword evidence="5" id="KW-0812">Transmembrane</keyword>
<dbReference type="AlphaFoldDB" id="A0A0C6PD98"/>
<dbReference type="Gene3D" id="2.40.160.10">
    <property type="entry name" value="Porin"/>
    <property type="match status" value="1"/>
</dbReference>
<gene>
    <name evidence="13" type="primary">ompQ</name>
    <name evidence="13" type="ORF">BN112_4410</name>
</gene>
<evidence type="ECO:0000256" key="5">
    <source>
        <dbReference type="ARBA" id="ARBA00022692"/>
    </source>
</evidence>
<dbReference type="Pfam" id="PF13609">
    <property type="entry name" value="Porin_4"/>
    <property type="match status" value="1"/>
</dbReference>
<dbReference type="GO" id="GO:0009279">
    <property type="term" value="C:cell outer membrane"/>
    <property type="evidence" value="ECO:0007669"/>
    <property type="project" value="UniProtKB-SubCell"/>
</dbReference>
<evidence type="ECO:0000256" key="9">
    <source>
        <dbReference type="ARBA" id="ARBA00023136"/>
    </source>
</evidence>
<feature type="signal peptide" evidence="11">
    <location>
        <begin position="1"/>
        <end position="19"/>
    </location>
</feature>
<evidence type="ECO:0000256" key="10">
    <source>
        <dbReference type="ARBA" id="ARBA00023237"/>
    </source>
</evidence>
<dbReference type="Proteomes" id="UP000007564">
    <property type="component" value="Chromosome"/>
</dbReference>
<keyword evidence="9" id="KW-0472">Membrane</keyword>
<dbReference type="PANTHER" id="PTHR34501:SF9">
    <property type="entry name" value="MAJOR OUTER MEMBRANE PROTEIN P.IA"/>
    <property type="match status" value="1"/>
</dbReference>
<dbReference type="GO" id="GO:0015288">
    <property type="term" value="F:porin activity"/>
    <property type="evidence" value="ECO:0007669"/>
    <property type="project" value="UniProtKB-KW"/>
</dbReference>
<keyword evidence="6 11" id="KW-0732">Signal</keyword>
<keyword evidence="3" id="KW-0813">Transport</keyword>
<dbReference type="GO" id="GO:0046930">
    <property type="term" value="C:pore complex"/>
    <property type="evidence" value="ECO:0007669"/>
    <property type="project" value="UniProtKB-KW"/>
</dbReference>
<dbReference type="SUPFAM" id="SSF56935">
    <property type="entry name" value="Porins"/>
    <property type="match status" value="1"/>
</dbReference>
<dbReference type="PANTHER" id="PTHR34501">
    <property type="entry name" value="PROTEIN YDDL-RELATED"/>
    <property type="match status" value="1"/>
</dbReference>
<dbReference type="InterPro" id="IPR023614">
    <property type="entry name" value="Porin_dom_sf"/>
</dbReference>
<dbReference type="HOGENOM" id="CLU_038238_0_1_4"/>
<dbReference type="RefSeq" id="WP_003814206.1">
    <property type="nucleotide sequence ID" value="NC_019382.1"/>
</dbReference>
<dbReference type="PRINTS" id="PR00184">
    <property type="entry name" value="NEISSPPORIN"/>
</dbReference>
<evidence type="ECO:0000256" key="4">
    <source>
        <dbReference type="ARBA" id="ARBA00022452"/>
    </source>
</evidence>
<dbReference type="InterPro" id="IPR002299">
    <property type="entry name" value="Porin_Neis"/>
</dbReference>
<evidence type="ECO:0000256" key="2">
    <source>
        <dbReference type="ARBA" id="ARBA00011233"/>
    </source>
</evidence>
<keyword evidence="10" id="KW-0998">Cell outer membrane</keyword>
<protein>
    <submittedName>
        <fullName evidence="13">Outer membrane porin protein OmpQ</fullName>
    </submittedName>
</protein>
<dbReference type="KEGG" id="bbh:BN112_4410"/>
<dbReference type="GeneID" id="69600580"/>
<evidence type="ECO:0000256" key="8">
    <source>
        <dbReference type="ARBA" id="ARBA00023114"/>
    </source>
</evidence>
<organism evidence="13 14">
    <name type="scientific">Bordetella bronchiseptica 253</name>
    <dbReference type="NCBI Taxonomy" id="568707"/>
    <lineage>
        <taxon>Bacteria</taxon>
        <taxon>Pseudomonadati</taxon>
        <taxon>Pseudomonadota</taxon>
        <taxon>Betaproteobacteria</taxon>
        <taxon>Burkholderiales</taxon>
        <taxon>Alcaligenaceae</taxon>
        <taxon>Bordetella</taxon>
    </lineage>
</organism>
<evidence type="ECO:0000256" key="7">
    <source>
        <dbReference type="ARBA" id="ARBA00023065"/>
    </source>
</evidence>
<evidence type="ECO:0000259" key="12">
    <source>
        <dbReference type="Pfam" id="PF13609"/>
    </source>
</evidence>
<evidence type="ECO:0000256" key="1">
    <source>
        <dbReference type="ARBA" id="ARBA00004571"/>
    </source>
</evidence>
<evidence type="ECO:0000256" key="3">
    <source>
        <dbReference type="ARBA" id="ARBA00022448"/>
    </source>
</evidence>
<feature type="chain" id="PRO_5002197610" evidence="11">
    <location>
        <begin position="20"/>
        <end position="364"/>
    </location>
</feature>
<keyword evidence="7" id="KW-0406">Ion transport</keyword>
<comment type="subunit">
    <text evidence="2">Homotrimer.</text>
</comment>
<dbReference type="GO" id="GO:0006811">
    <property type="term" value="P:monoatomic ion transport"/>
    <property type="evidence" value="ECO:0007669"/>
    <property type="project" value="UniProtKB-KW"/>
</dbReference>
<accession>A0A0C6PD98</accession>
<comment type="subcellular location">
    <subcellularLocation>
        <location evidence="1">Cell outer membrane</location>
        <topology evidence="1">Multi-pass membrane protein</topology>
    </subcellularLocation>
</comment>
<evidence type="ECO:0000313" key="13">
    <source>
        <dbReference type="EMBL" id="CCJ56324.1"/>
    </source>
</evidence>
<proteinExistence type="predicted"/>
<evidence type="ECO:0000256" key="11">
    <source>
        <dbReference type="SAM" id="SignalP"/>
    </source>
</evidence>
<keyword evidence="8" id="KW-0626">Porin</keyword>
<feature type="domain" description="Porin" evidence="12">
    <location>
        <begin position="22"/>
        <end position="338"/>
    </location>
</feature>
<dbReference type="EMBL" id="HE965806">
    <property type="protein sequence ID" value="CCJ56324.1"/>
    <property type="molecule type" value="Genomic_DNA"/>
</dbReference>
<reference evidence="13 14" key="1">
    <citation type="journal article" date="2012" name="BMC Genomics">
        <title>Comparative genomics of the classical Bordetella subspecies: the evolution and exchange of virulence-associated diversity amongst closely related pathogens.</title>
        <authorList>
            <person name="Park J."/>
            <person name="Zhang Y."/>
            <person name="Buboltz A.M."/>
            <person name="Zhang X."/>
            <person name="Schuster S.C."/>
            <person name="Ahuja U."/>
            <person name="Liu M."/>
            <person name="Miller J.F."/>
            <person name="Sebaihia M."/>
            <person name="Bentley S.D."/>
            <person name="Parkhill J."/>
            <person name="Harvill E.T."/>
        </authorList>
    </citation>
    <scope>NUCLEOTIDE SEQUENCE [LARGE SCALE GENOMIC DNA]</scope>
    <source>
        <strain evidence="13 14">253</strain>
    </source>
</reference>
<evidence type="ECO:0000313" key="14">
    <source>
        <dbReference type="Proteomes" id="UP000007564"/>
    </source>
</evidence>
<dbReference type="OrthoDB" id="8520696at2"/>
<dbReference type="CDD" id="cd00342">
    <property type="entry name" value="gram_neg_porins"/>
    <property type="match status" value="1"/>
</dbReference>
<dbReference type="InterPro" id="IPR033900">
    <property type="entry name" value="Gram_neg_porin_domain"/>
</dbReference>
<dbReference type="SMR" id="A0A0C6PD98"/>
<evidence type="ECO:0000256" key="6">
    <source>
        <dbReference type="ARBA" id="ARBA00022729"/>
    </source>
</evidence>
<name>A0A0C6PD98_BORBO</name>
<keyword evidence="4" id="KW-1134">Transmembrane beta strand</keyword>
<dbReference type="InterPro" id="IPR050298">
    <property type="entry name" value="Gram-neg_bact_OMP"/>
</dbReference>